<keyword evidence="4" id="KW-1185">Reference proteome</keyword>
<dbReference type="EMBL" id="JACHHN010000001">
    <property type="protein sequence ID" value="MBB5189292.1"/>
    <property type="molecule type" value="Genomic_DNA"/>
</dbReference>
<accession>A0A840RAB5</accession>
<dbReference type="AlphaFoldDB" id="A0A840RAB5"/>
<evidence type="ECO:0000256" key="1">
    <source>
        <dbReference type="SAM" id="SignalP"/>
    </source>
</evidence>
<feature type="domain" description="DUF4136" evidence="2">
    <location>
        <begin position="39"/>
        <end position="199"/>
    </location>
</feature>
<gene>
    <name evidence="3" type="ORF">HNQ50_000002</name>
</gene>
<feature type="chain" id="PRO_5032371748" description="DUF4136 domain-containing protein" evidence="1">
    <location>
        <begin position="19"/>
        <end position="215"/>
    </location>
</feature>
<dbReference type="PROSITE" id="PS51257">
    <property type="entry name" value="PROKAR_LIPOPROTEIN"/>
    <property type="match status" value="1"/>
</dbReference>
<feature type="signal peptide" evidence="1">
    <location>
        <begin position="1"/>
        <end position="18"/>
    </location>
</feature>
<organism evidence="3 4">
    <name type="scientific">Silvimonas terrae</name>
    <dbReference type="NCBI Taxonomy" id="300266"/>
    <lineage>
        <taxon>Bacteria</taxon>
        <taxon>Pseudomonadati</taxon>
        <taxon>Pseudomonadota</taxon>
        <taxon>Betaproteobacteria</taxon>
        <taxon>Neisseriales</taxon>
        <taxon>Chitinibacteraceae</taxon>
        <taxon>Silvimonas</taxon>
    </lineage>
</organism>
<dbReference type="Proteomes" id="UP000543030">
    <property type="component" value="Unassembled WGS sequence"/>
</dbReference>
<reference evidence="3 4" key="1">
    <citation type="submission" date="2020-08" db="EMBL/GenBank/DDBJ databases">
        <title>Genomic Encyclopedia of Type Strains, Phase IV (KMG-IV): sequencing the most valuable type-strain genomes for metagenomic binning, comparative biology and taxonomic classification.</title>
        <authorList>
            <person name="Goeker M."/>
        </authorList>
    </citation>
    <scope>NUCLEOTIDE SEQUENCE [LARGE SCALE GENOMIC DNA]</scope>
    <source>
        <strain evidence="3 4">DSM 18233</strain>
    </source>
</reference>
<dbReference type="Pfam" id="PF13590">
    <property type="entry name" value="DUF4136"/>
    <property type="match status" value="1"/>
</dbReference>
<evidence type="ECO:0000313" key="3">
    <source>
        <dbReference type="EMBL" id="MBB5189292.1"/>
    </source>
</evidence>
<proteinExistence type="predicted"/>
<evidence type="ECO:0000259" key="2">
    <source>
        <dbReference type="Pfam" id="PF13590"/>
    </source>
</evidence>
<protein>
    <recommendedName>
        <fullName evidence="2">DUF4136 domain-containing protein</fullName>
    </recommendedName>
</protein>
<sequence length="215" mass="23707">MKRILLLCLVTGWLAGCATPPPEFVAQVTVRHTLASSVAGKQFAFTRQAPQSQSLLDHTAEQQVAQELANAGLVQADNPQRADWLVSLNYGVDNGQIVVTQEPVWGPVGYGVFYNWYSTPTGRVYVPAYYPQTGVVGTQSIQSTVYTRFLTVDISDRQLLEQGRFAKLYEGKALNRSDTQDIDTALPWLTRALFQSFPGFSGTTSTVRLLLPVPH</sequence>
<dbReference type="Gene3D" id="3.30.160.670">
    <property type="match status" value="1"/>
</dbReference>
<dbReference type="InterPro" id="IPR025411">
    <property type="entry name" value="DUF4136"/>
</dbReference>
<name>A0A840RAB5_9NEIS</name>
<evidence type="ECO:0000313" key="4">
    <source>
        <dbReference type="Proteomes" id="UP000543030"/>
    </source>
</evidence>
<dbReference type="RefSeq" id="WP_184096279.1">
    <property type="nucleotide sequence ID" value="NZ_JACHHN010000001.1"/>
</dbReference>
<comment type="caution">
    <text evidence="3">The sequence shown here is derived from an EMBL/GenBank/DDBJ whole genome shotgun (WGS) entry which is preliminary data.</text>
</comment>
<keyword evidence="1" id="KW-0732">Signal</keyword>